<evidence type="ECO:0000256" key="4">
    <source>
        <dbReference type="ARBA" id="ARBA00023163"/>
    </source>
</evidence>
<evidence type="ECO:0000313" key="8">
    <source>
        <dbReference type="Proteomes" id="UP000635565"/>
    </source>
</evidence>
<accession>A0ABQ3VCS3</accession>
<dbReference type="Pfam" id="PF00356">
    <property type="entry name" value="LacI"/>
    <property type="match status" value="1"/>
</dbReference>
<keyword evidence="5" id="KW-0812">Transmembrane</keyword>
<dbReference type="InterPro" id="IPR028082">
    <property type="entry name" value="Peripla_BP_I"/>
</dbReference>
<evidence type="ECO:0000256" key="2">
    <source>
        <dbReference type="ARBA" id="ARBA00023015"/>
    </source>
</evidence>
<gene>
    <name evidence="7" type="ORF">KSZ_12820</name>
</gene>
<name>A0ABQ3VCS3_9CHLR</name>
<comment type="caution">
    <text evidence="7">The sequence shown here is derived from an EMBL/GenBank/DDBJ whole genome shotgun (WGS) entry which is preliminary data.</text>
</comment>
<dbReference type="PROSITE" id="PS50932">
    <property type="entry name" value="HTH_LACI_2"/>
    <property type="match status" value="1"/>
</dbReference>
<keyword evidence="4" id="KW-0804">Transcription</keyword>
<dbReference type="SUPFAM" id="SSF47413">
    <property type="entry name" value="lambda repressor-like DNA-binding domains"/>
    <property type="match status" value="1"/>
</dbReference>
<sequence length="364" mass="41161">MMRRKSVTIRDVAQLAQVSISTVSQVLNGNNQYVGEAKRDRVLAAVQALQYRPNAIARSMVKRRTATVGIMITSVMGNLFIPIVECIQEVLHPLGYNIILASTPDVESEIQAIETLKAQQVDGFIFMSFRSSRSQYRSDHLLHLKEEEIPFVVINRPLEKDYDLNQIQFNEWETGYLATKHLINLGHTSIATIGGPLDHVPPWRSAMERQRGWLEALKEQDLEVVPEWICDGRYSYEGGYKAAQQLLKHWEKEQRRPTAIFVANEHMALGALRAFYYHGVRVPHDIALVTVGDPAYAAHMFPALTTFSHPLKEAGHIATHILLDQLHSSDTLSTSIQNIVLSYQMHIRESCGAIPEPIEFRSNA</sequence>
<protein>
    <submittedName>
        <fullName evidence="7">LacI family transcriptional regulator</fullName>
    </submittedName>
</protein>
<dbReference type="Gene3D" id="3.40.50.2300">
    <property type="match status" value="2"/>
</dbReference>
<dbReference type="PANTHER" id="PTHR30146">
    <property type="entry name" value="LACI-RELATED TRANSCRIPTIONAL REPRESSOR"/>
    <property type="match status" value="1"/>
</dbReference>
<evidence type="ECO:0000256" key="1">
    <source>
        <dbReference type="ARBA" id="ARBA00022491"/>
    </source>
</evidence>
<reference evidence="7 8" key="1">
    <citation type="journal article" date="2021" name="Int. J. Syst. Evol. Microbiol.">
        <title>Reticulibacter mediterranei gen. nov., sp. nov., within the new family Reticulibacteraceae fam. nov., and Ktedonospora formicarum gen. nov., sp. nov., Ktedonobacter robiniae sp. nov., Dictyobacter formicarum sp. nov. and Dictyobacter arantiisoli sp. nov., belonging to the class Ktedonobacteria.</title>
        <authorList>
            <person name="Yabe S."/>
            <person name="Zheng Y."/>
            <person name="Wang C.M."/>
            <person name="Sakai Y."/>
            <person name="Abe K."/>
            <person name="Yokota A."/>
            <person name="Donadio S."/>
            <person name="Cavaletti L."/>
            <person name="Monciardini P."/>
        </authorList>
    </citation>
    <scope>NUCLEOTIDE SEQUENCE [LARGE SCALE GENOMIC DNA]</scope>
    <source>
        <strain evidence="7 8">SOSP1-9</strain>
    </source>
</reference>
<feature type="transmembrane region" description="Helical" evidence="5">
    <location>
        <begin position="66"/>
        <end position="84"/>
    </location>
</feature>
<organism evidence="7 8">
    <name type="scientific">Dictyobacter formicarum</name>
    <dbReference type="NCBI Taxonomy" id="2778368"/>
    <lineage>
        <taxon>Bacteria</taxon>
        <taxon>Bacillati</taxon>
        <taxon>Chloroflexota</taxon>
        <taxon>Ktedonobacteria</taxon>
        <taxon>Ktedonobacterales</taxon>
        <taxon>Dictyobacteraceae</taxon>
        <taxon>Dictyobacter</taxon>
    </lineage>
</organism>
<dbReference type="SUPFAM" id="SSF53822">
    <property type="entry name" value="Periplasmic binding protein-like I"/>
    <property type="match status" value="1"/>
</dbReference>
<dbReference type="CDD" id="cd01392">
    <property type="entry name" value="HTH_LacI"/>
    <property type="match status" value="1"/>
</dbReference>
<dbReference type="PROSITE" id="PS00356">
    <property type="entry name" value="HTH_LACI_1"/>
    <property type="match status" value="1"/>
</dbReference>
<dbReference type="InterPro" id="IPR010982">
    <property type="entry name" value="Lambda_DNA-bd_dom_sf"/>
</dbReference>
<keyword evidence="2" id="KW-0805">Transcription regulation</keyword>
<feature type="domain" description="HTH lacI-type" evidence="6">
    <location>
        <begin position="7"/>
        <end position="62"/>
    </location>
</feature>
<dbReference type="EMBL" id="BNJJ01000003">
    <property type="protein sequence ID" value="GHO83276.1"/>
    <property type="molecule type" value="Genomic_DNA"/>
</dbReference>
<evidence type="ECO:0000256" key="5">
    <source>
        <dbReference type="SAM" id="Phobius"/>
    </source>
</evidence>
<dbReference type="InterPro" id="IPR000843">
    <property type="entry name" value="HTH_LacI"/>
</dbReference>
<evidence type="ECO:0000256" key="3">
    <source>
        <dbReference type="ARBA" id="ARBA00023125"/>
    </source>
</evidence>
<dbReference type="CDD" id="cd06267">
    <property type="entry name" value="PBP1_LacI_sugar_binding-like"/>
    <property type="match status" value="1"/>
</dbReference>
<evidence type="ECO:0000259" key="6">
    <source>
        <dbReference type="PROSITE" id="PS50932"/>
    </source>
</evidence>
<evidence type="ECO:0000313" key="7">
    <source>
        <dbReference type="EMBL" id="GHO83276.1"/>
    </source>
</evidence>
<dbReference type="Pfam" id="PF13377">
    <property type="entry name" value="Peripla_BP_3"/>
    <property type="match status" value="1"/>
</dbReference>
<keyword evidence="1" id="KW-0678">Repressor</keyword>
<dbReference type="RefSeq" id="WP_201360953.1">
    <property type="nucleotide sequence ID" value="NZ_BNJJ01000003.1"/>
</dbReference>
<keyword evidence="3" id="KW-0238">DNA-binding</keyword>
<dbReference type="Proteomes" id="UP000635565">
    <property type="component" value="Unassembled WGS sequence"/>
</dbReference>
<proteinExistence type="predicted"/>
<dbReference type="InterPro" id="IPR046335">
    <property type="entry name" value="LacI/GalR-like_sensor"/>
</dbReference>
<keyword evidence="5" id="KW-0472">Membrane</keyword>
<dbReference type="PANTHER" id="PTHR30146:SF148">
    <property type="entry name" value="HTH-TYPE TRANSCRIPTIONAL REPRESSOR PURR-RELATED"/>
    <property type="match status" value="1"/>
</dbReference>
<keyword evidence="8" id="KW-1185">Reference proteome</keyword>
<dbReference type="Gene3D" id="1.10.260.40">
    <property type="entry name" value="lambda repressor-like DNA-binding domains"/>
    <property type="match status" value="1"/>
</dbReference>
<keyword evidence="5" id="KW-1133">Transmembrane helix</keyword>
<dbReference type="SMART" id="SM00354">
    <property type="entry name" value="HTH_LACI"/>
    <property type="match status" value="1"/>
</dbReference>